<feature type="compositionally biased region" description="Low complexity" evidence="7">
    <location>
        <begin position="509"/>
        <end position="526"/>
    </location>
</feature>
<gene>
    <name evidence="9" type="ORF">M0811_07766</name>
</gene>
<evidence type="ECO:0000256" key="1">
    <source>
        <dbReference type="ARBA" id="ARBA00004496"/>
    </source>
</evidence>
<keyword evidence="4" id="KW-0343">GTPase activation</keyword>
<feature type="region of interest" description="Disordered" evidence="7">
    <location>
        <begin position="583"/>
        <end position="671"/>
    </location>
</feature>
<evidence type="ECO:0000313" key="10">
    <source>
        <dbReference type="Proteomes" id="UP001149090"/>
    </source>
</evidence>
<feature type="compositionally biased region" description="Basic and acidic residues" evidence="7">
    <location>
        <begin position="391"/>
        <end position="400"/>
    </location>
</feature>
<proteinExistence type="inferred from homology"/>
<comment type="similarity">
    <text evidence="2">Belongs to the Rab3-GAP catalytic subunit family.</text>
</comment>
<sequence>MKSQRKHFQQFNDKGFEIHDFSVSSPWEKFISEIEMNLRKLSLDAVQYFSRNNKKQNITKIIEVNGKQTKLKYKNFGSFQKNSDSKFFPLMKAMMETKKEFSSPELLQRWFGLSEFIIIKIKDFSLNEASIILSSLSIALDNCGSPVPVFVLLIDGLKKHYIGYATHNNITTKFDSLIQSNDDIIDFPHLLDMFCMKLEIPPEKTKKISISSHFTYDINSDDIPVDKKYIGIFPYKQKEYESTINYSKYSDPISRILLEVKWPYFQDKKILEKDSLTLFNPFLSKFWRLRVEFLESPQCLLCEGLTQLMNFFIKGKKIESLLGLLEKNTNKTKKSGKIIGMFGRIKNSLQNSLSKKSPLPNLDIKDIIQDLFIFNQDENLNENENENSNENQKDNEKLDRKESLNLPRLSIKTAPSNTLISRLALHCAFQENLKKIAQIWNQFLIHLRWCWENGKKLPGIPLSPPDLRYSLIYQKLQMLNLCIEKKTREKNEKQNLKENSKENLKENSNENSNENLNENSNENSNDNLKDILNENSNDNLKDILNENDSTEVANGWDIGEDILDEMIGEDDNKQNHQEYIKENVNIEKENDSIESSGNDSDEDSQEQPDLDLDNLDVPDFDFQNISSDESENESENNLGNKLENNLENESKSESNNNLESESNNNLESESNNNLENEKIQNFQNFQPSGQLKFVDGMLLLKTGEKMWEPITQDPLHLTEDKLIEQQELFVRLGTSEHGANIRAQIQSKQLLADMQAFKAANKNSILEDFVRWYSPRDWIVDSSNINQGKLSSRMIKQNNIWVKTWEEANPIPAQNQKPLFDHIKEAEVALHYFDTLSSKEILRQLLGIAISSTVDLLINTPVSKCSKIKNQLINLINQINSLYSTKMKKNEIEKLIEMIQEIEIEIIQLNSLWKKLNGDLEMIQEFLSSTNFRIKINDERKREIVLHLFNEFSQENENDFSLPEPENKEFIFRISSPYPIQSSNPVSHRMYAFVSNGVLRISTAISESYI</sequence>
<reference evidence="9" key="1">
    <citation type="submission" date="2022-10" db="EMBL/GenBank/DDBJ databases">
        <title>Novel sulphate-reducing endosymbionts in the free-living metamonad Anaeramoeba.</title>
        <authorList>
            <person name="Jerlstrom-Hultqvist J."/>
            <person name="Cepicka I."/>
            <person name="Gallot-Lavallee L."/>
            <person name="Salas-Leiva D."/>
            <person name="Curtis B.A."/>
            <person name="Zahonova K."/>
            <person name="Pipaliya S."/>
            <person name="Dacks J."/>
            <person name="Roger A.J."/>
        </authorList>
    </citation>
    <scope>NUCLEOTIDE SEQUENCE</scope>
    <source>
        <strain evidence="9">BMAN</strain>
    </source>
</reference>
<dbReference type="AlphaFoldDB" id="A0A9Q0LLE8"/>
<evidence type="ECO:0000256" key="4">
    <source>
        <dbReference type="ARBA" id="ARBA00022468"/>
    </source>
</evidence>
<keyword evidence="6" id="KW-0175">Coiled coil</keyword>
<feature type="coiled-coil region" evidence="6">
    <location>
        <begin position="885"/>
        <end position="912"/>
    </location>
</feature>
<keyword evidence="10" id="KW-1185">Reference proteome</keyword>
<feature type="region of interest" description="Disordered" evidence="7">
    <location>
        <begin position="491"/>
        <end position="534"/>
    </location>
</feature>
<dbReference type="GO" id="GO:0005737">
    <property type="term" value="C:cytoplasm"/>
    <property type="evidence" value="ECO:0007669"/>
    <property type="project" value="UniProtKB-SubCell"/>
</dbReference>
<feature type="domain" description="Rab3GAP catalytic subunit conserved" evidence="8">
    <location>
        <begin position="686"/>
        <end position="833"/>
    </location>
</feature>
<protein>
    <recommendedName>
        <fullName evidence="3">Rab3 GTPase-activating protein catalytic subunit</fullName>
    </recommendedName>
</protein>
<dbReference type="OrthoDB" id="17346at2759"/>
<dbReference type="Pfam" id="PF13890">
    <property type="entry name" value="Rab3-GTPase_cat"/>
    <property type="match status" value="1"/>
</dbReference>
<name>A0A9Q0LLE8_ANAIG</name>
<dbReference type="Proteomes" id="UP001149090">
    <property type="component" value="Unassembled WGS sequence"/>
</dbReference>
<evidence type="ECO:0000313" key="9">
    <source>
        <dbReference type="EMBL" id="KAJ5075062.1"/>
    </source>
</evidence>
<dbReference type="PANTHER" id="PTHR21422">
    <property type="entry name" value="RAB3 GTPASE-ACTIVATING PROTEIN CATALYTIC SUBUNIT"/>
    <property type="match status" value="1"/>
</dbReference>
<evidence type="ECO:0000256" key="5">
    <source>
        <dbReference type="ARBA" id="ARBA00022490"/>
    </source>
</evidence>
<feature type="compositionally biased region" description="Basic and acidic residues" evidence="7">
    <location>
        <begin position="491"/>
        <end position="508"/>
    </location>
</feature>
<dbReference type="GO" id="GO:0005096">
    <property type="term" value="F:GTPase activator activity"/>
    <property type="evidence" value="ECO:0007669"/>
    <property type="project" value="UniProtKB-KW"/>
</dbReference>
<evidence type="ECO:0000256" key="2">
    <source>
        <dbReference type="ARBA" id="ARBA00008856"/>
    </source>
</evidence>
<feature type="region of interest" description="Disordered" evidence="7">
    <location>
        <begin position="381"/>
        <end position="400"/>
    </location>
</feature>
<dbReference type="EMBL" id="JAPDFW010000067">
    <property type="protein sequence ID" value="KAJ5075062.1"/>
    <property type="molecule type" value="Genomic_DNA"/>
</dbReference>
<evidence type="ECO:0000256" key="6">
    <source>
        <dbReference type="SAM" id="Coils"/>
    </source>
</evidence>
<feature type="compositionally biased region" description="Acidic residues" evidence="7">
    <location>
        <begin position="599"/>
        <end position="619"/>
    </location>
</feature>
<evidence type="ECO:0000256" key="7">
    <source>
        <dbReference type="SAM" id="MobiDB-lite"/>
    </source>
</evidence>
<evidence type="ECO:0000256" key="3">
    <source>
        <dbReference type="ARBA" id="ARBA00015817"/>
    </source>
</evidence>
<comment type="caution">
    <text evidence="9">The sequence shown here is derived from an EMBL/GenBank/DDBJ whole genome shotgun (WGS) entry which is preliminary data.</text>
</comment>
<keyword evidence="5" id="KW-0963">Cytoplasm</keyword>
<organism evidence="9 10">
    <name type="scientific">Anaeramoeba ignava</name>
    <name type="common">Anaerobic marine amoeba</name>
    <dbReference type="NCBI Taxonomy" id="1746090"/>
    <lineage>
        <taxon>Eukaryota</taxon>
        <taxon>Metamonada</taxon>
        <taxon>Anaeramoebidae</taxon>
        <taxon>Anaeramoeba</taxon>
    </lineage>
</organism>
<dbReference type="InterPro" id="IPR026147">
    <property type="entry name" value="Rab3GAP1_conserved"/>
</dbReference>
<feature type="compositionally biased region" description="Low complexity" evidence="7">
    <location>
        <begin position="635"/>
        <end position="671"/>
    </location>
</feature>
<dbReference type="PANTHER" id="PTHR21422:SF9">
    <property type="entry name" value="RAB3 GTPASE-ACTIVATING PROTEIN CATALYTIC SUBUNIT"/>
    <property type="match status" value="1"/>
</dbReference>
<accession>A0A9Q0LLE8</accession>
<dbReference type="InterPro" id="IPR045700">
    <property type="entry name" value="Rab3GAP1"/>
</dbReference>
<evidence type="ECO:0000259" key="8">
    <source>
        <dbReference type="Pfam" id="PF13890"/>
    </source>
</evidence>
<comment type="subcellular location">
    <subcellularLocation>
        <location evidence="1">Cytoplasm</location>
    </subcellularLocation>
</comment>